<comment type="caution">
    <text evidence="1">The sequence shown here is derived from an EMBL/GenBank/DDBJ whole genome shotgun (WGS) entry which is preliminary data.</text>
</comment>
<evidence type="ECO:0000313" key="1">
    <source>
        <dbReference type="EMBL" id="KAI5664506.1"/>
    </source>
</evidence>
<dbReference type="EMBL" id="CM044705">
    <property type="protein sequence ID" value="KAI5664506.1"/>
    <property type="molecule type" value="Genomic_DNA"/>
</dbReference>
<protein>
    <submittedName>
        <fullName evidence="1">Uncharacterized protein</fullName>
    </submittedName>
</protein>
<sequence length="152" mass="17402">MEIKLFSIVFMEHGYGFYFLNSLGTLLDKKQVIELNSFSLAIPTVDEYHFNIANFASSVLGVEDKGRSIEKELGTILEYLPISLFLNPSLSFHEVSFEELNSANLVEFHSNVACFVVDIQRNRLEAESFLRERVFELCSLGFRAFISLSSWK</sequence>
<name>A0ACC0AV67_CATRO</name>
<keyword evidence="2" id="KW-1185">Reference proteome</keyword>
<evidence type="ECO:0000313" key="2">
    <source>
        <dbReference type="Proteomes" id="UP001060085"/>
    </source>
</evidence>
<reference evidence="2" key="1">
    <citation type="journal article" date="2023" name="Nat. Plants">
        <title>Single-cell RNA sequencing provides a high-resolution roadmap for understanding the multicellular compartmentation of specialized metabolism.</title>
        <authorList>
            <person name="Sun S."/>
            <person name="Shen X."/>
            <person name="Li Y."/>
            <person name="Li Y."/>
            <person name="Wang S."/>
            <person name="Li R."/>
            <person name="Zhang H."/>
            <person name="Shen G."/>
            <person name="Guo B."/>
            <person name="Wei J."/>
            <person name="Xu J."/>
            <person name="St-Pierre B."/>
            <person name="Chen S."/>
            <person name="Sun C."/>
        </authorList>
    </citation>
    <scope>NUCLEOTIDE SEQUENCE [LARGE SCALE GENOMIC DNA]</scope>
</reference>
<proteinExistence type="predicted"/>
<dbReference type="Proteomes" id="UP001060085">
    <property type="component" value="Linkage Group LG05"/>
</dbReference>
<gene>
    <name evidence="1" type="ORF">M9H77_23829</name>
</gene>
<organism evidence="1 2">
    <name type="scientific">Catharanthus roseus</name>
    <name type="common">Madagascar periwinkle</name>
    <name type="synonym">Vinca rosea</name>
    <dbReference type="NCBI Taxonomy" id="4058"/>
    <lineage>
        <taxon>Eukaryota</taxon>
        <taxon>Viridiplantae</taxon>
        <taxon>Streptophyta</taxon>
        <taxon>Embryophyta</taxon>
        <taxon>Tracheophyta</taxon>
        <taxon>Spermatophyta</taxon>
        <taxon>Magnoliopsida</taxon>
        <taxon>eudicotyledons</taxon>
        <taxon>Gunneridae</taxon>
        <taxon>Pentapetalae</taxon>
        <taxon>asterids</taxon>
        <taxon>lamiids</taxon>
        <taxon>Gentianales</taxon>
        <taxon>Apocynaceae</taxon>
        <taxon>Rauvolfioideae</taxon>
        <taxon>Vinceae</taxon>
        <taxon>Catharanthinae</taxon>
        <taxon>Catharanthus</taxon>
    </lineage>
</organism>
<accession>A0ACC0AV67</accession>